<gene>
    <name evidence="3" type="primary">l(2)34Fc_0</name>
</gene>
<keyword evidence="1" id="KW-0732">Signal</keyword>
<dbReference type="GO" id="GO:0016020">
    <property type="term" value="C:membrane"/>
    <property type="evidence" value="ECO:0007669"/>
    <property type="project" value="TreeGrafter"/>
</dbReference>
<evidence type="ECO:0000313" key="3">
    <source>
        <dbReference type="EMBL" id="MBW16388.1"/>
    </source>
</evidence>
<protein>
    <submittedName>
        <fullName evidence="3">Defense protein l(2)34Fc</fullName>
    </submittedName>
</protein>
<dbReference type="InterPro" id="IPR042307">
    <property type="entry name" value="Reeler_sf"/>
</dbReference>
<evidence type="ECO:0000256" key="1">
    <source>
        <dbReference type="SAM" id="SignalP"/>
    </source>
</evidence>
<reference evidence="3" key="1">
    <citation type="submission" date="2017-10" db="EMBL/GenBank/DDBJ databases">
        <title>Transcriptome Assembly of Sugarcane Aphid Adults.</title>
        <authorList>
            <person name="Scully E.D."/>
            <person name="Palmer N.A."/>
            <person name="Geib S.M."/>
            <person name="Sarath G."/>
            <person name="Sattler S.E."/>
        </authorList>
    </citation>
    <scope>NUCLEOTIDE SEQUENCE</scope>
    <source>
        <tissue evidence="3">Whole body</tissue>
    </source>
</reference>
<name>A0A2H8TT64_9HEMI</name>
<dbReference type="EMBL" id="GFXV01004583">
    <property type="protein sequence ID" value="MBW16388.1"/>
    <property type="molecule type" value="Transcribed_RNA"/>
</dbReference>
<feature type="domain" description="Reelin" evidence="2">
    <location>
        <begin position="23"/>
        <end position="197"/>
    </location>
</feature>
<dbReference type="PANTHER" id="PTHR45828">
    <property type="entry name" value="CYTOCHROME B561/FERRIC REDUCTASE TRANSMEMBRANE"/>
    <property type="match status" value="1"/>
</dbReference>
<dbReference type="AlphaFoldDB" id="A0A2H8TT64"/>
<feature type="chain" id="PRO_5014117841" evidence="1">
    <location>
        <begin position="29"/>
        <end position="211"/>
    </location>
</feature>
<organism evidence="3">
    <name type="scientific">Melanaphis sacchari</name>
    <dbReference type="NCBI Taxonomy" id="742174"/>
    <lineage>
        <taxon>Eukaryota</taxon>
        <taxon>Metazoa</taxon>
        <taxon>Ecdysozoa</taxon>
        <taxon>Arthropoda</taxon>
        <taxon>Hexapoda</taxon>
        <taxon>Insecta</taxon>
        <taxon>Pterygota</taxon>
        <taxon>Neoptera</taxon>
        <taxon>Paraneoptera</taxon>
        <taxon>Hemiptera</taxon>
        <taxon>Sternorrhyncha</taxon>
        <taxon>Aphidomorpha</taxon>
        <taxon>Aphidoidea</taxon>
        <taxon>Aphididae</taxon>
        <taxon>Aphidini</taxon>
        <taxon>Melanaphis</taxon>
    </lineage>
</organism>
<dbReference type="InterPro" id="IPR002861">
    <property type="entry name" value="Reeler_dom"/>
</dbReference>
<dbReference type="CDD" id="cd08544">
    <property type="entry name" value="Reeler"/>
    <property type="match status" value="1"/>
</dbReference>
<dbReference type="PANTHER" id="PTHR45828:SF42">
    <property type="entry name" value="DEFENSE PROTEIN L(2)34FC"/>
    <property type="match status" value="1"/>
</dbReference>
<dbReference type="InterPro" id="IPR051237">
    <property type="entry name" value="Ferric-chelate_Red/DefProt"/>
</dbReference>
<accession>A0A2H8TT64</accession>
<dbReference type="PROSITE" id="PS51019">
    <property type="entry name" value="REELIN"/>
    <property type="match status" value="1"/>
</dbReference>
<evidence type="ECO:0000259" key="2">
    <source>
        <dbReference type="PROSITE" id="PS51019"/>
    </source>
</evidence>
<sequence length="211" mass="23869">MAAETRRAGAATTALLLALLVQAPGTRAVTDDMLKVACSDMTPRHTGYQPENEIGVPCPFRLTVDPSTPVVPGNMVNLTLWSLGMATPFKGFMVQARDVNGRVLGTFLPECWNETRHHMISCPNGDEPYNVAVQSNNKYKSKETFTWVAPLSLEGFIRFKYTVVLNYEHYWTNQETEDIPVAKISQEEFNMKKSINPQYYIYKLYIQNCFS</sequence>
<dbReference type="Gene3D" id="2.60.40.4060">
    <property type="entry name" value="Reeler domain"/>
    <property type="match status" value="1"/>
</dbReference>
<dbReference type="Pfam" id="PF02014">
    <property type="entry name" value="Reeler"/>
    <property type="match status" value="1"/>
</dbReference>
<dbReference type="OrthoDB" id="6418377at2759"/>
<proteinExistence type="predicted"/>
<feature type="signal peptide" evidence="1">
    <location>
        <begin position="1"/>
        <end position="28"/>
    </location>
</feature>